<proteinExistence type="predicted"/>
<evidence type="ECO:0000256" key="2">
    <source>
        <dbReference type="SAM" id="Phobius"/>
    </source>
</evidence>
<keyword evidence="2" id="KW-1133">Transmembrane helix</keyword>
<feature type="transmembrane region" description="Helical" evidence="2">
    <location>
        <begin position="188"/>
        <end position="207"/>
    </location>
</feature>
<feature type="transmembrane region" description="Helical" evidence="2">
    <location>
        <begin position="73"/>
        <end position="94"/>
    </location>
</feature>
<feature type="coiled-coil region" evidence="1">
    <location>
        <begin position="8"/>
        <end position="35"/>
    </location>
</feature>
<evidence type="ECO:0000313" key="4">
    <source>
        <dbReference type="EMBL" id="PTU76148.1"/>
    </source>
</evidence>
<dbReference type="RefSeq" id="WP_108104198.1">
    <property type="nucleotide sequence ID" value="NZ_QASN01000002.1"/>
</dbReference>
<dbReference type="OrthoDB" id="1120077at2"/>
<keyword evidence="1" id="KW-0175">Coiled coil</keyword>
<keyword evidence="5" id="KW-1185">Reference proteome</keyword>
<feature type="transmembrane region" description="Helical" evidence="2">
    <location>
        <begin position="241"/>
        <end position="260"/>
    </location>
</feature>
<dbReference type="EMBL" id="QASN01000002">
    <property type="protein sequence ID" value="PTU76148.1"/>
    <property type="molecule type" value="Genomic_DNA"/>
</dbReference>
<feature type="transmembrane region" description="Helical" evidence="2">
    <location>
        <begin position="297"/>
        <end position="318"/>
    </location>
</feature>
<feature type="domain" description="DUF2157" evidence="3">
    <location>
        <begin position="45"/>
        <end position="180"/>
    </location>
</feature>
<feature type="transmembrane region" description="Helical" evidence="2">
    <location>
        <begin position="213"/>
        <end position="229"/>
    </location>
</feature>
<evidence type="ECO:0000313" key="5">
    <source>
        <dbReference type="Proteomes" id="UP000244064"/>
    </source>
</evidence>
<feature type="transmembrane region" description="Helical" evidence="2">
    <location>
        <begin position="100"/>
        <end position="120"/>
    </location>
</feature>
<accession>A0A2T5PEJ8</accession>
<comment type="caution">
    <text evidence="4">The sequence shown here is derived from an EMBL/GenBank/DDBJ whole genome shotgun (WGS) entry which is preliminary data.</text>
</comment>
<feature type="transmembrane region" description="Helical" evidence="2">
    <location>
        <begin position="324"/>
        <end position="341"/>
    </location>
</feature>
<sequence>MTLNREQAQQRADDIQRFRRELARLEQEQVLQLEQTQRSALERHQQRLLDDYRQRFDIDHDEQARRLSLGMRVASLAGALALAASLLFLFYQFWGLLPESVQVGVLVGAPLALLGLTFLVQQRDASGYFSKIAALLSFACLVLNLSMLGQIFNITPSEAALLPWAALALLLAYGCHARLLLLAGLACLVAYVGMRVGSWGGLYWLSAGERPENFFPAALLIFAVPLLLPRQPAGFAASYRVVGLLTLLLPMLILAHWGRGSHLFWPPELIEGSYQVLGMLCAALAIWLGVRRDWNDTLNTGLTFLLIFLYSKLYDWWWEVMPKYLFFLIVGLIAVLVLLVLRRLRQAGGQAQ</sequence>
<evidence type="ECO:0000256" key="1">
    <source>
        <dbReference type="SAM" id="Coils"/>
    </source>
</evidence>
<dbReference type="InterPro" id="IPR018677">
    <property type="entry name" value="DUF2157"/>
</dbReference>
<gene>
    <name evidence="4" type="ORF">DBO85_00465</name>
</gene>
<dbReference type="Proteomes" id="UP000244064">
    <property type="component" value="Unassembled WGS sequence"/>
</dbReference>
<keyword evidence="2" id="KW-0812">Transmembrane</keyword>
<keyword evidence="2" id="KW-0472">Membrane</keyword>
<protein>
    <submittedName>
        <fullName evidence="4">DUF2157 domain-containing protein</fullName>
    </submittedName>
</protein>
<reference evidence="4 5" key="1">
    <citation type="submission" date="2018-04" db="EMBL/GenBank/DDBJ databases">
        <title>Pseudomonas sp. nov., isolated from mangrove soil.</title>
        <authorList>
            <person name="Chen C."/>
        </authorList>
    </citation>
    <scope>NUCLEOTIDE SEQUENCE [LARGE SCALE GENOMIC DNA]</scope>
    <source>
        <strain evidence="4 5">TC-11</strain>
    </source>
</reference>
<name>A0A2T5PEJ8_9PSED</name>
<feature type="transmembrane region" description="Helical" evidence="2">
    <location>
        <begin position="272"/>
        <end position="290"/>
    </location>
</feature>
<dbReference type="AlphaFoldDB" id="A0A2T5PEJ8"/>
<feature type="transmembrane region" description="Helical" evidence="2">
    <location>
        <begin position="132"/>
        <end position="155"/>
    </location>
</feature>
<dbReference type="Pfam" id="PF09925">
    <property type="entry name" value="DUF2157"/>
    <property type="match status" value="1"/>
</dbReference>
<organism evidence="4 5">
    <name type="scientific">Pseudomonas mangrovi</name>
    <dbReference type="NCBI Taxonomy" id="2161748"/>
    <lineage>
        <taxon>Bacteria</taxon>
        <taxon>Pseudomonadati</taxon>
        <taxon>Pseudomonadota</taxon>
        <taxon>Gammaproteobacteria</taxon>
        <taxon>Pseudomonadales</taxon>
        <taxon>Pseudomonadaceae</taxon>
        <taxon>Pseudomonas</taxon>
    </lineage>
</organism>
<feature type="transmembrane region" description="Helical" evidence="2">
    <location>
        <begin position="161"/>
        <end position="181"/>
    </location>
</feature>
<evidence type="ECO:0000259" key="3">
    <source>
        <dbReference type="Pfam" id="PF09925"/>
    </source>
</evidence>